<name>A0A9D2S1S1_9FIRM</name>
<evidence type="ECO:0000256" key="7">
    <source>
        <dbReference type="ARBA" id="ARBA00022842"/>
    </source>
</evidence>
<keyword evidence="4" id="KW-0479">Metal-binding</keyword>
<dbReference type="AlphaFoldDB" id="A0A9D2S1S1"/>
<dbReference type="GO" id="GO:0016787">
    <property type="term" value="F:hydrolase activity"/>
    <property type="evidence" value="ECO:0007669"/>
    <property type="project" value="UniProtKB-KW"/>
</dbReference>
<dbReference type="GO" id="GO:0006281">
    <property type="term" value="P:DNA repair"/>
    <property type="evidence" value="ECO:0007669"/>
    <property type="project" value="UniProtKB-KW"/>
</dbReference>
<dbReference type="PANTHER" id="PTHR15822:SF4">
    <property type="entry name" value="TYROSYL-DNA PHOSPHODIESTERASE 2"/>
    <property type="match status" value="1"/>
</dbReference>
<keyword evidence="3" id="KW-0540">Nuclease</keyword>
<evidence type="ECO:0000256" key="3">
    <source>
        <dbReference type="ARBA" id="ARBA00022722"/>
    </source>
</evidence>
<evidence type="ECO:0000256" key="5">
    <source>
        <dbReference type="ARBA" id="ARBA00022763"/>
    </source>
</evidence>
<dbReference type="PANTHER" id="PTHR15822">
    <property type="entry name" value="TRAF AND TNF RECEPTOR-ASSOCIATED PROTEIN"/>
    <property type="match status" value="1"/>
</dbReference>
<dbReference type="SUPFAM" id="SSF56219">
    <property type="entry name" value="DNase I-like"/>
    <property type="match status" value="1"/>
</dbReference>
<protein>
    <submittedName>
        <fullName evidence="10">Endonuclease/exonuclease/phosphatase family protein</fullName>
    </submittedName>
</protein>
<evidence type="ECO:0000256" key="8">
    <source>
        <dbReference type="ARBA" id="ARBA00023204"/>
    </source>
</evidence>
<accession>A0A9D2S1S1</accession>
<evidence type="ECO:0000313" key="10">
    <source>
        <dbReference type="EMBL" id="HJB40953.1"/>
    </source>
</evidence>
<feature type="domain" description="Endonuclease/exonuclease/phosphatase" evidence="9">
    <location>
        <begin position="5"/>
        <end position="245"/>
    </location>
</feature>
<comment type="cofactor">
    <cofactor evidence="1">
        <name>Mn(2+)</name>
        <dbReference type="ChEBI" id="CHEBI:29035"/>
    </cofactor>
</comment>
<keyword evidence="6" id="KW-0378">Hydrolase</keyword>
<evidence type="ECO:0000259" key="9">
    <source>
        <dbReference type="Pfam" id="PF03372"/>
    </source>
</evidence>
<keyword evidence="10" id="KW-0255">Endonuclease</keyword>
<evidence type="ECO:0000256" key="1">
    <source>
        <dbReference type="ARBA" id="ARBA00001936"/>
    </source>
</evidence>
<dbReference type="InterPro" id="IPR036691">
    <property type="entry name" value="Endo/exonu/phosph_ase_sf"/>
</dbReference>
<dbReference type="Pfam" id="PF03372">
    <property type="entry name" value="Exo_endo_phos"/>
    <property type="match status" value="1"/>
</dbReference>
<dbReference type="GO" id="GO:0004519">
    <property type="term" value="F:endonuclease activity"/>
    <property type="evidence" value="ECO:0007669"/>
    <property type="project" value="UniProtKB-KW"/>
</dbReference>
<evidence type="ECO:0000256" key="6">
    <source>
        <dbReference type="ARBA" id="ARBA00022801"/>
    </source>
</evidence>
<keyword evidence="7" id="KW-0460">Magnesium</keyword>
<proteinExistence type="predicted"/>
<dbReference type="Gene3D" id="3.60.10.10">
    <property type="entry name" value="Endonuclease/exonuclease/phosphatase"/>
    <property type="match status" value="1"/>
</dbReference>
<dbReference type="EMBL" id="DWYG01000006">
    <property type="protein sequence ID" value="HJB40953.1"/>
    <property type="molecule type" value="Genomic_DNA"/>
</dbReference>
<sequence>MKFVTFNLRADYGDGADGGNAFCCRQPLIAKVLQAEQPDFVGFQEVLPAAQRWLRAAMPGYTVLGCGRGADLAGEAMTIAVRDETLELLGWDTFWLSPAPAEPGSRYRDQSDCPRCCAVALLRDAQGRMFRAYNTHLDHIGAGARRQGIGTVLRRMQADAARRLLPAVLMGDFNAPPGAPELAVLTHTPLRDVTAAISLTFHDYFRSRPTEPACKIDYLYAGPEWTVGPVQCWDACEGGVYLSDHYPVCAELTLP</sequence>
<comment type="cofactor">
    <cofactor evidence="2">
        <name>Mg(2+)</name>
        <dbReference type="ChEBI" id="CHEBI:18420"/>
    </cofactor>
</comment>
<dbReference type="GO" id="GO:0046872">
    <property type="term" value="F:metal ion binding"/>
    <property type="evidence" value="ECO:0007669"/>
    <property type="project" value="UniProtKB-KW"/>
</dbReference>
<organism evidence="10 11">
    <name type="scientific">Candidatus Gemmiger avicola</name>
    <dbReference type="NCBI Taxonomy" id="2838605"/>
    <lineage>
        <taxon>Bacteria</taxon>
        <taxon>Bacillati</taxon>
        <taxon>Bacillota</taxon>
        <taxon>Clostridia</taxon>
        <taxon>Eubacteriales</taxon>
        <taxon>Gemmiger</taxon>
    </lineage>
</organism>
<dbReference type="CDD" id="cd09083">
    <property type="entry name" value="EEP-1"/>
    <property type="match status" value="1"/>
</dbReference>
<evidence type="ECO:0000313" key="11">
    <source>
        <dbReference type="Proteomes" id="UP000886803"/>
    </source>
</evidence>
<gene>
    <name evidence="10" type="ORF">H9945_00475</name>
</gene>
<keyword evidence="8" id="KW-0234">DNA repair</keyword>
<dbReference type="InterPro" id="IPR051547">
    <property type="entry name" value="TDP2-like"/>
</dbReference>
<reference evidence="10" key="2">
    <citation type="submission" date="2021-04" db="EMBL/GenBank/DDBJ databases">
        <authorList>
            <person name="Gilroy R."/>
        </authorList>
    </citation>
    <scope>NUCLEOTIDE SEQUENCE</scope>
    <source>
        <strain evidence="10">ChiBcec8-13705</strain>
    </source>
</reference>
<reference evidence="10" key="1">
    <citation type="journal article" date="2021" name="PeerJ">
        <title>Extensive microbial diversity within the chicken gut microbiome revealed by metagenomics and culture.</title>
        <authorList>
            <person name="Gilroy R."/>
            <person name="Ravi A."/>
            <person name="Getino M."/>
            <person name="Pursley I."/>
            <person name="Horton D.L."/>
            <person name="Alikhan N.F."/>
            <person name="Baker D."/>
            <person name="Gharbi K."/>
            <person name="Hall N."/>
            <person name="Watson M."/>
            <person name="Adriaenssens E.M."/>
            <person name="Foster-Nyarko E."/>
            <person name="Jarju S."/>
            <person name="Secka A."/>
            <person name="Antonio M."/>
            <person name="Oren A."/>
            <person name="Chaudhuri R.R."/>
            <person name="La Ragione R."/>
            <person name="Hildebrand F."/>
            <person name="Pallen M.J."/>
        </authorList>
    </citation>
    <scope>NUCLEOTIDE SEQUENCE</scope>
    <source>
        <strain evidence="10">ChiBcec8-13705</strain>
    </source>
</reference>
<dbReference type="Proteomes" id="UP000886803">
    <property type="component" value="Unassembled WGS sequence"/>
</dbReference>
<comment type="caution">
    <text evidence="10">The sequence shown here is derived from an EMBL/GenBank/DDBJ whole genome shotgun (WGS) entry which is preliminary data.</text>
</comment>
<keyword evidence="5" id="KW-0227">DNA damage</keyword>
<evidence type="ECO:0000256" key="2">
    <source>
        <dbReference type="ARBA" id="ARBA00001946"/>
    </source>
</evidence>
<evidence type="ECO:0000256" key="4">
    <source>
        <dbReference type="ARBA" id="ARBA00022723"/>
    </source>
</evidence>
<dbReference type="InterPro" id="IPR005135">
    <property type="entry name" value="Endo/exonuclease/phosphatase"/>
</dbReference>